<dbReference type="KEGG" id="nja:NSJP_1144"/>
<organism evidence="2 3">
    <name type="scientific">Nitrospira japonica</name>
    <dbReference type="NCBI Taxonomy" id="1325564"/>
    <lineage>
        <taxon>Bacteria</taxon>
        <taxon>Pseudomonadati</taxon>
        <taxon>Nitrospirota</taxon>
        <taxon>Nitrospiria</taxon>
        <taxon>Nitrospirales</taxon>
        <taxon>Nitrospiraceae</taxon>
        <taxon>Nitrospira</taxon>
    </lineage>
</organism>
<evidence type="ECO:0000313" key="2">
    <source>
        <dbReference type="EMBL" id="SLM47316.1"/>
    </source>
</evidence>
<evidence type="ECO:0000256" key="1">
    <source>
        <dbReference type="SAM" id="Phobius"/>
    </source>
</evidence>
<dbReference type="Proteomes" id="UP000192042">
    <property type="component" value="Chromosome I"/>
</dbReference>
<keyword evidence="1" id="KW-0812">Transmembrane</keyword>
<keyword evidence="1" id="KW-0472">Membrane</keyword>
<dbReference type="AlphaFoldDB" id="A0A1W1I2S5"/>
<sequence length="170" mass="18011">MAPRIEVAHSVISRRPMQSPRINWLEMAAGWALAVALQMVLLFLGFGLGAGAIDLRSAGEELRQQLASALMADRSAVSPTWSIPAGDQIGEAAFEQTGATDAALDRNMGPARVANVLPDLRAEKTSPIPSIGGQLLDHAGPVVFWLAIWGAITWLASIFTSAPRTPSSVE</sequence>
<dbReference type="STRING" id="1325564.NSJP_1144"/>
<evidence type="ECO:0008006" key="4">
    <source>
        <dbReference type="Google" id="ProtNLM"/>
    </source>
</evidence>
<accession>A0A1W1I2S5</accession>
<protein>
    <recommendedName>
        <fullName evidence="4">Transmembrane protein</fullName>
    </recommendedName>
</protein>
<feature type="transmembrane region" description="Helical" evidence="1">
    <location>
        <begin position="24"/>
        <end position="53"/>
    </location>
</feature>
<proteinExistence type="predicted"/>
<reference evidence="2 3" key="1">
    <citation type="submission" date="2017-03" db="EMBL/GenBank/DDBJ databases">
        <authorList>
            <person name="Afonso C.L."/>
            <person name="Miller P.J."/>
            <person name="Scott M.A."/>
            <person name="Spackman E."/>
            <person name="Goraichik I."/>
            <person name="Dimitrov K.M."/>
            <person name="Suarez D.L."/>
            <person name="Swayne D.E."/>
        </authorList>
    </citation>
    <scope>NUCLEOTIDE SEQUENCE [LARGE SCALE GENOMIC DNA]</scope>
    <source>
        <strain evidence="2">Genome sequencing of Nitrospira japonica strain NJ11</strain>
    </source>
</reference>
<dbReference type="EMBL" id="LT828648">
    <property type="protein sequence ID" value="SLM47316.1"/>
    <property type="molecule type" value="Genomic_DNA"/>
</dbReference>
<evidence type="ECO:0000313" key="3">
    <source>
        <dbReference type="Proteomes" id="UP000192042"/>
    </source>
</evidence>
<gene>
    <name evidence="2" type="ORF">NSJP_1144</name>
</gene>
<feature type="transmembrane region" description="Helical" evidence="1">
    <location>
        <begin position="142"/>
        <end position="162"/>
    </location>
</feature>
<keyword evidence="3" id="KW-1185">Reference proteome</keyword>
<name>A0A1W1I2S5_9BACT</name>
<dbReference type="RefSeq" id="WP_080885873.1">
    <property type="nucleotide sequence ID" value="NZ_LT828648.1"/>
</dbReference>
<keyword evidence="1" id="KW-1133">Transmembrane helix</keyword>